<protein>
    <submittedName>
        <fullName evidence="1">Uncharacterized protein</fullName>
    </submittedName>
</protein>
<comment type="caution">
    <text evidence="1">The sequence shown here is derived from an EMBL/GenBank/DDBJ whole genome shotgun (WGS) entry which is preliminary data.</text>
</comment>
<reference evidence="1 2" key="1">
    <citation type="submission" date="2021-08" db="EMBL/GenBank/DDBJ databases">
        <title>Draft Genome Sequence of Phanerochaete sordida strain YK-624.</title>
        <authorList>
            <person name="Mori T."/>
            <person name="Dohra H."/>
            <person name="Suzuki T."/>
            <person name="Kawagishi H."/>
            <person name="Hirai H."/>
        </authorList>
    </citation>
    <scope>NUCLEOTIDE SEQUENCE [LARGE SCALE GENOMIC DNA]</scope>
    <source>
        <strain evidence="1 2">YK-624</strain>
    </source>
</reference>
<proteinExistence type="predicted"/>
<sequence>MLARSSTRACRTSRHRYDSVCSDGRSGGRVSIDYPGRPYTSCFDAFATFAMQTPACTETGITQRATTKRFANSGSATCRCAGRSPESSGRSRARPAATRGIAVAHVYHNFPRDCTRRCTKLINTNP</sequence>
<dbReference type="EMBL" id="BPQB01000072">
    <property type="protein sequence ID" value="GJE97499.1"/>
    <property type="molecule type" value="Genomic_DNA"/>
</dbReference>
<gene>
    <name evidence="1" type="ORF">PsYK624_137200</name>
</gene>
<evidence type="ECO:0000313" key="1">
    <source>
        <dbReference type="EMBL" id="GJE97499.1"/>
    </source>
</evidence>
<dbReference type="AlphaFoldDB" id="A0A9P3GNJ7"/>
<dbReference type="Proteomes" id="UP000703269">
    <property type="component" value="Unassembled WGS sequence"/>
</dbReference>
<keyword evidence="2" id="KW-1185">Reference proteome</keyword>
<organism evidence="1 2">
    <name type="scientific">Phanerochaete sordida</name>
    <dbReference type="NCBI Taxonomy" id="48140"/>
    <lineage>
        <taxon>Eukaryota</taxon>
        <taxon>Fungi</taxon>
        <taxon>Dikarya</taxon>
        <taxon>Basidiomycota</taxon>
        <taxon>Agaricomycotina</taxon>
        <taxon>Agaricomycetes</taxon>
        <taxon>Polyporales</taxon>
        <taxon>Phanerochaetaceae</taxon>
        <taxon>Phanerochaete</taxon>
    </lineage>
</organism>
<accession>A0A9P3GNJ7</accession>
<evidence type="ECO:0000313" key="2">
    <source>
        <dbReference type="Proteomes" id="UP000703269"/>
    </source>
</evidence>
<name>A0A9P3GNJ7_9APHY</name>